<dbReference type="PANTHER" id="PTHR33361">
    <property type="entry name" value="GLR0591 PROTEIN"/>
    <property type="match status" value="1"/>
</dbReference>
<dbReference type="Pfam" id="PF05960">
    <property type="entry name" value="DUF885"/>
    <property type="match status" value="1"/>
</dbReference>
<accession>A0A9P4Q549</accession>
<comment type="caution">
    <text evidence="1">The sequence shown here is derived from an EMBL/GenBank/DDBJ whole genome shotgun (WGS) entry which is preliminary data.</text>
</comment>
<dbReference type="AlphaFoldDB" id="A0A9P4Q549"/>
<evidence type="ECO:0000313" key="2">
    <source>
        <dbReference type="Proteomes" id="UP000799441"/>
    </source>
</evidence>
<evidence type="ECO:0000313" key="1">
    <source>
        <dbReference type="EMBL" id="KAF2718526.1"/>
    </source>
</evidence>
<keyword evidence="2" id="KW-1185">Reference proteome</keyword>
<organism evidence="1 2">
    <name type="scientific">Polychaeton citri CBS 116435</name>
    <dbReference type="NCBI Taxonomy" id="1314669"/>
    <lineage>
        <taxon>Eukaryota</taxon>
        <taxon>Fungi</taxon>
        <taxon>Dikarya</taxon>
        <taxon>Ascomycota</taxon>
        <taxon>Pezizomycotina</taxon>
        <taxon>Dothideomycetes</taxon>
        <taxon>Dothideomycetidae</taxon>
        <taxon>Capnodiales</taxon>
        <taxon>Capnodiaceae</taxon>
        <taxon>Polychaeton</taxon>
    </lineage>
</organism>
<name>A0A9P4Q549_9PEZI</name>
<proteinExistence type="predicted"/>
<protein>
    <recommendedName>
        <fullName evidence="3">X-Pro dipeptidyl-peptidase</fullName>
    </recommendedName>
</protein>
<reference evidence="1" key="1">
    <citation type="journal article" date="2020" name="Stud. Mycol.">
        <title>101 Dothideomycetes genomes: a test case for predicting lifestyles and emergence of pathogens.</title>
        <authorList>
            <person name="Haridas S."/>
            <person name="Albert R."/>
            <person name="Binder M."/>
            <person name="Bloem J."/>
            <person name="Labutti K."/>
            <person name="Salamov A."/>
            <person name="Andreopoulos B."/>
            <person name="Baker S."/>
            <person name="Barry K."/>
            <person name="Bills G."/>
            <person name="Bluhm B."/>
            <person name="Cannon C."/>
            <person name="Castanera R."/>
            <person name="Culley D."/>
            <person name="Daum C."/>
            <person name="Ezra D."/>
            <person name="Gonzalez J."/>
            <person name="Henrissat B."/>
            <person name="Kuo A."/>
            <person name="Liang C."/>
            <person name="Lipzen A."/>
            <person name="Lutzoni F."/>
            <person name="Magnuson J."/>
            <person name="Mondo S."/>
            <person name="Nolan M."/>
            <person name="Ohm R."/>
            <person name="Pangilinan J."/>
            <person name="Park H.-J."/>
            <person name="Ramirez L."/>
            <person name="Alfaro M."/>
            <person name="Sun H."/>
            <person name="Tritt A."/>
            <person name="Yoshinaga Y."/>
            <person name="Zwiers L.-H."/>
            <person name="Turgeon B."/>
            <person name="Goodwin S."/>
            <person name="Spatafora J."/>
            <person name="Crous P."/>
            <person name="Grigoriev I."/>
        </authorList>
    </citation>
    <scope>NUCLEOTIDE SEQUENCE</scope>
    <source>
        <strain evidence="1">CBS 116435</strain>
    </source>
</reference>
<sequence>MVRNIPIRHHDVAASNVQNDDDSAEVDASQPPISHAVRILAMEIQADVKDLEAFYNISISPTRILRLRRYMTTKLSELEKLPFQRLIQEARVDYVLLRNYLRRQIRSLNTDESRNEELQPLFEHWMPSLIDLLERRQKVTATEGQFAASVLASANSHITKLKTKISNGKLKLKDSFAAFRAANALQEIHMRFTEWHAFYSGYNPTFTWWISHPWTKLQTELLSLRSTIRTVLVGISDSESGDADDAIVGQPIGRSGLLHDLSIELIPYSPEQLCSIGEKEYAWCEREMVLASRKLGYGEDWGAALEHVKDLYQAPGSQPEMVYALAREAIEYVGAGGNDMVTIPALCAETWRTYMMSPAAQRVNPFFLGGPYIQVSYPTDAMSHEEKVMSLRANSRPFSRATVFHELIPGHHLQWHFMDRYKTYRAELFSTPFWIEGWAFYWEFILWDRGFAATPEDKIGMLFWRMHRCARILFSINFHLGKWTPQECIDFLVEKVGHERATAEGEVRRSLNGDYSPLYQAGYMLGALQLYALRKEMVDGGEWTEKAFHDRILRENQMSVEMLRALLRGEELTADYEPQWRFYDDREKELDSSLPR</sequence>
<dbReference type="OrthoDB" id="5959877at2759"/>
<gene>
    <name evidence="1" type="ORF">K431DRAFT_287552</name>
</gene>
<dbReference type="PANTHER" id="PTHR33361:SF2">
    <property type="entry name" value="DUF885 DOMAIN-CONTAINING PROTEIN"/>
    <property type="match status" value="1"/>
</dbReference>
<dbReference type="InterPro" id="IPR010281">
    <property type="entry name" value="DUF885"/>
</dbReference>
<dbReference type="EMBL" id="MU003823">
    <property type="protein sequence ID" value="KAF2718526.1"/>
    <property type="molecule type" value="Genomic_DNA"/>
</dbReference>
<dbReference type="Proteomes" id="UP000799441">
    <property type="component" value="Unassembled WGS sequence"/>
</dbReference>
<dbReference type="SUPFAM" id="SSF55486">
    <property type="entry name" value="Metalloproteases ('zincins'), catalytic domain"/>
    <property type="match status" value="1"/>
</dbReference>
<evidence type="ECO:0008006" key="3">
    <source>
        <dbReference type="Google" id="ProtNLM"/>
    </source>
</evidence>